<sequence length="392" mass="43916">MFFSNSSCSCSFPRIMGAAQSIKKRRVAESPSSSSSSSSPFHNPRRRTELIDSYESVCRSDADLNDFDSALRSRTNKVLHSLAGGGVEVRAVSFDSLKDVTECLLDMDQQVVRVILECKKDIWRNQELFELVEEYFDNSLKTLDFCAELEKCLKRARDRQLLVQVGISSDRNEETLEELKSFREAGDPFTEEFFQIFHSVYRHQVLMLEKLQSRKRNLDKRLKRIRSWRKVSGIIFAAAFASVLICSVVAAAVAAPPLAGALAAAASIPLGSMGKWIDSLLGNYESVVQWQKETVNGMQAGTFVSIKDLDTIRVLIDRVEMEMKSEAERVDFAINGGGGGGVKVAIEEIKKKVDVLGKKIEELGKQADVCSRDIRRARTVILQRIIKHPAKQ</sequence>
<feature type="transmembrane region" description="Helical" evidence="7">
    <location>
        <begin position="231"/>
        <end position="252"/>
    </location>
</feature>
<organism evidence="8 9">
    <name type="scientific">Cuscuta australis</name>
    <dbReference type="NCBI Taxonomy" id="267555"/>
    <lineage>
        <taxon>Eukaryota</taxon>
        <taxon>Viridiplantae</taxon>
        <taxon>Streptophyta</taxon>
        <taxon>Embryophyta</taxon>
        <taxon>Tracheophyta</taxon>
        <taxon>Spermatophyta</taxon>
        <taxon>Magnoliopsida</taxon>
        <taxon>eudicotyledons</taxon>
        <taxon>Gunneridae</taxon>
        <taxon>Pentapetalae</taxon>
        <taxon>asterids</taxon>
        <taxon>lamiids</taxon>
        <taxon>Solanales</taxon>
        <taxon>Convolvulaceae</taxon>
        <taxon>Cuscuteae</taxon>
        <taxon>Cuscuta</taxon>
        <taxon>Cuscuta subgen. Grammica</taxon>
        <taxon>Cuscuta sect. Cleistogrammica</taxon>
    </lineage>
</organism>
<keyword evidence="5 7" id="KW-0472">Membrane</keyword>
<keyword evidence="4 7" id="KW-1133">Transmembrane helix</keyword>
<comment type="similarity">
    <text evidence="2">Belongs to the UPF0496 family.</text>
</comment>
<dbReference type="AlphaFoldDB" id="A0A328D1K7"/>
<keyword evidence="3 7" id="KW-0812">Transmembrane</keyword>
<evidence type="ECO:0000256" key="4">
    <source>
        <dbReference type="ARBA" id="ARBA00022989"/>
    </source>
</evidence>
<accession>A0A328D1K7</accession>
<dbReference type="PANTHER" id="PTHR31113">
    <property type="entry name" value="UPF0496 PROTEIN 3-RELATED"/>
    <property type="match status" value="1"/>
</dbReference>
<dbReference type="Proteomes" id="UP000249390">
    <property type="component" value="Unassembled WGS sequence"/>
</dbReference>
<reference evidence="8 9" key="1">
    <citation type="submission" date="2018-06" db="EMBL/GenBank/DDBJ databases">
        <title>The Genome of Cuscuta australis (Dodder) Provides Insight into the Evolution of Plant Parasitism.</title>
        <authorList>
            <person name="Liu H."/>
        </authorList>
    </citation>
    <scope>NUCLEOTIDE SEQUENCE [LARGE SCALE GENOMIC DNA]</scope>
    <source>
        <strain evidence="9">cv. Yunnan</strain>
        <tissue evidence="8">Vines</tissue>
    </source>
</reference>
<evidence type="ECO:0000256" key="2">
    <source>
        <dbReference type="ARBA" id="ARBA00009074"/>
    </source>
</evidence>
<dbReference type="GO" id="GO:0016020">
    <property type="term" value="C:membrane"/>
    <property type="evidence" value="ECO:0007669"/>
    <property type="project" value="UniProtKB-SubCell"/>
</dbReference>
<evidence type="ECO:0000256" key="3">
    <source>
        <dbReference type="ARBA" id="ARBA00022692"/>
    </source>
</evidence>
<dbReference type="PANTHER" id="PTHR31113:SF3">
    <property type="entry name" value="UPF0496 PROTEIN 1"/>
    <property type="match status" value="1"/>
</dbReference>
<dbReference type="EMBL" id="NQVE01000205">
    <property type="protein sequence ID" value="RAL38870.1"/>
    <property type="molecule type" value="Genomic_DNA"/>
</dbReference>
<evidence type="ECO:0000313" key="8">
    <source>
        <dbReference type="EMBL" id="RAL38870.1"/>
    </source>
</evidence>
<evidence type="ECO:0000256" key="6">
    <source>
        <dbReference type="SAM" id="MobiDB-lite"/>
    </source>
</evidence>
<evidence type="ECO:0000256" key="5">
    <source>
        <dbReference type="ARBA" id="ARBA00023136"/>
    </source>
</evidence>
<comment type="caution">
    <text evidence="8">The sequence shown here is derived from an EMBL/GenBank/DDBJ whole genome shotgun (WGS) entry which is preliminary data.</text>
</comment>
<evidence type="ECO:0000313" key="9">
    <source>
        <dbReference type="Proteomes" id="UP000249390"/>
    </source>
</evidence>
<dbReference type="Pfam" id="PF05055">
    <property type="entry name" value="DUF677"/>
    <property type="match status" value="1"/>
</dbReference>
<proteinExistence type="inferred from homology"/>
<feature type="compositionally biased region" description="Low complexity" evidence="6">
    <location>
        <begin position="30"/>
        <end position="40"/>
    </location>
</feature>
<evidence type="ECO:0000256" key="7">
    <source>
        <dbReference type="SAM" id="Phobius"/>
    </source>
</evidence>
<comment type="subcellular location">
    <subcellularLocation>
        <location evidence="1">Membrane</location>
    </subcellularLocation>
</comment>
<feature type="region of interest" description="Disordered" evidence="6">
    <location>
        <begin position="23"/>
        <end position="45"/>
    </location>
</feature>
<gene>
    <name evidence="8" type="ORF">DM860_015231</name>
</gene>
<keyword evidence="9" id="KW-1185">Reference proteome</keyword>
<protein>
    <submittedName>
        <fullName evidence="8">Uncharacterized protein</fullName>
    </submittedName>
</protein>
<dbReference type="InterPro" id="IPR007749">
    <property type="entry name" value="DUF677"/>
</dbReference>
<name>A0A328D1K7_9ASTE</name>
<evidence type="ECO:0000256" key="1">
    <source>
        <dbReference type="ARBA" id="ARBA00004370"/>
    </source>
</evidence>